<name>A0A0L0S036_ALLM3</name>
<evidence type="ECO:0000256" key="5">
    <source>
        <dbReference type="ARBA" id="ARBA00022801"/>
    </source>
</evidence>
<dbReference type="InterPro" id="IPR008947">
    <property type="entry name" value="PLipase_C/P1_nuclease_dom_sf"/>
</dbReference>
<keyword evidence="6" id="KW-1015">Disulfide bond</keyword>
<gene>
    <name evidence="10" type="ORF">AMAG_01575</name>
</gene>
<evidence type="ECO:0000256" key="8">
    <source>
        <dbReference type="SAM" id="MobiDB-lite"/>
    </source>
</evidence>
<evidence type="ECO:0000313" key="11">
    <source>
        <dbReference type="Proteomes" id="UP000054350"/>
    </source>
</evidence>
<dbReference type="VEuPathDB" id="FungiDB:AMAG_01575"/>
<feature type="region of interest" description="Disordered" evidence="8">
    <location>
        <begin position="174"/>
        <end position="222"/>
    </location>
</feature>
<keyword evidence="9" id="KW-0732">Signal</keyword>
<dbReference type="Proteomes" id="UP000054350">
    <property type="component" value="Unassembled WGS sequence"/>
</dbReference>
<dbReference type="OrthoDB" id="441446at2759"/>
<organism evidence="10 11">
    <name type="scientific">Allomyces macrogynus (strain ATCC 38327)</name>
    <name type="common">Allomyces javanicus var. macrogynus</name>
    <dbReference type="NCBI Taxonomy" id="578462"/>
    <lineage>
        <taxon>Eukaryota</taxon>
        <taxon>Fungi</taxon>
        <taxon>Fungi incertae sedis</taxon>
        <taxon>Blastocladiomycota</taxon>
        <taxon>Blastocladiomycetes</taxon>
        <taxon>Blastocladiales</taxon>
        <taxon>Blastocladiaceae</taxon>
        <taxon>Allomyces</taxon>
    </lineage>
</organism>
<keyword evidence="5" id="KW-0378">Hydrolase</keyword>
<keyword evidence="7" id="KW-0325">Glycoprotein</keyword>
<evidence type="ECO:0000256" key="4">
    <source>
        <dbReference type="ARBA" id="ARBA00022759"/>
    </source>
</evidence>
<reference evidence="11" key="2">
    <citation type="submission" date="2009-11" db="EMBL/GenBank/DDBJ databases">
        <title>The Genome Sequence of Allomyces macrogynus strain ATCC 38327.</title>
        <authorList>
            <consortium name="The Broad Institute Genome Sequencing Platform"/>
            <person name="Russ C."/>
            <person name="Cuomo C."/>
            <person name="Shea T."/>
            <person name="Young S.K."/>
            <person name="Zeng Q."/>
            <person name="Koehrsen M."/>
            <person name="Haas B."/>
            <person name="Borodovsky M."/>
            <person name="Guigo R."/>
            <person name="Alvarado L."/>
            <person name="Berlin A."/>
            <person name="Borenstein D."/>
            <person name="Chen Z."/>
            <person name="Engels R."/>
            <person name="Freedman E."/>
            <person name="Gellesch M."/>
            <person name="Goldberg J."/>
            <person name="Griggs A."/>
            <person name="Gujja S."/>
            <person name="Heiman D."/>
            <person name="Hepburn T."/>
            <person name="Howarth C."/>
            <person name="Jen D."/>
            <person name="Larson L."/>
            <person name="Lewis B."/>
            <person name="Mehta T."/>
            <person name="Park D."/>
            <person name="Pearson M."/>
            <person name="Roberts A."/>
            <person name="Saif S."/>
            <person name="Shenoy N."/>
            <person name="Sisk P."/>
            <person name="Stolte C."/>
            <person name="Sykes S."/>
            <person name="Walk T."/>
            <person name="White J."/>
            <person name="Yandava C."/>
            <person name="Burger G."/>
            <person name="Gray M.W."/>
            <person name="Holland P.W.H."/>
            <person name="King N."/>
            <person name="Lang F.B.F."/>
            <person name="Roger A.J."/>
            <person name="Ruiz-Trillo I."/>
            <person name="Lander E."/>
            <person name="Nusbaum C."/>
        </authorList>
    </citation>
    <scope>NUCLEOTIDE SEQUENCE [LARGE SCALE GENOMIC DNA]</scope>
    <source>
        <strain evidence="11">ATCC 38327</strain>
    </source>
</reference>
<dbReference type="STRING" id="578462.A0A0L0S036"/>
<evidence type="ECO:0000256" key="9">
    <source>
        <dbReference type="SAM" id="SignalP"/>
    </source>
</evidence>
<dbReference type="PANTHER" id="PTHR33146">
    <property type="entry name" value="ENDONUCLEASE 4"/>
    <property type="match status" value="1"/>
</dbReference>
<dbReference type="EMBL" id="GG745329">
    <property type="protein sequence ID" value="KNE55689.1"/>
    <property type="molecule type" value="Genomic_DNA"/>
</dbReference>
<proteinExistence type="inferred from homology"/>
<sequence>MRQPAAPLLAALAAATALLLAAAASQVAAWGHTGHSLTGRIAMQLVQPSTRRALQQLLPEVNGDIARISSWADEVKRQARFSDTGPLHYSDAHDDPPHACSYMMARDCPDGNCITVAIQEFSWAVRNATLAKPTPAPPAPEMPDFASLDKRSANDDYVDISELVPLHMMEWVDAQRRRRRPNRPPRRQPKQPKRGKKNKPKPSQPKPTPPPHHDDKPDKSLPLGQRYTVVESLKFLVHLVQDIHQPLHLSGRDRGGNDMHVTYNHRASNLHSVRLADRPCSRRRRLVTHIRCPFSLRRCGIR</sequence>
<dbReference type="InterPro" id="IPR003154">
    <property type="entry name" value="S1/P1nuclease"/>
</dbReference>
<dbReference type="GO" id="GO:0003676">
    <property type="term" value="F:nucleic acid binding"/>
    <property type="evidence" value="ECO:0007669"/>
    <property type="project" value="InterPro"/>
</dbReference>
<reference evidence="10 11" key="1">
    <citation type="submission" date="2009-11" db="EMBL/GenBank/DDBJ databases">
        <title>Annotation of Allomyces macrogynus ATCC 38327.</title>
        <authorList>
            <consortium name="The Broad Institute Genome Sequencing Platform"/>
            <person name="Russ C."/>
            <person name="Cuomo C."/>
            <person name="Burger G."/>
            <person name="Gray M.W."/>
            <person name="Holland P.W.H."/>
            <person name="King N."/>
            <person name="Lang F.B.F."/>
            <person name="Roger A.J."/>
            <person name="Ruiz-Trillo I."/>
            <person name="Young S.K."/>
            <person name="Zeng Q."/>
            <person name="Gargeya S."/>
            <person name="Fitzgerald M."/>
            <person name="Haas B."/>
            <person name="Abouelleil A."/>
            <person name="Alvarado L."/>
            <person name="Arachchi H.M."/>
            <person name="Berlin A."/>
            <person name="Chapman S.B."/>
            <person name="Gearin G."/>
            <person name="Goldberg J."/>
            <person name="Griggs A."/>
            <person name="Gujja S."/>
            <person name="Hansen M."/>
            <person name="Heiman D."/>
            <person name="Howarth C."/>
            <person name="Larimer J."/>
            <person name="Lui A."/>
            <person name="MacDonald P.J.P."/>
            <person name="McCowen C."/>
            <person name="Montmayeur A."/>
            <person name="Murphy C."/>
            <person name="Neiman D."/>
            <person name="Pearson M."/>
            <person name="Priest M."/>
            <person name="Roberts A."/>
            <person name="Saif S."/>
            <person name="Shea T."/>
            <person name="Sisk P."/>
            <person name="Stolte C."/>
            <person name="Sykes S."/>
            <person name="Wortman J."/>
            <person name="Nusbaum C."/>
            <person name="Birren B."/>
        </authorList>
    </citation>
    <scope>NUCLEOTIDE SEQUENCE [LARGE SCALE GENOMIC DNA]</scope>
    <source>
        <strain evidence="10 11">ATCC 38327</strain>
    </source>
</reference>
<evidence type="ECO:0000256" key="2">
    <source>
        <dbReference type="ARBA" id="ARBA00022722"/>
    </source>
</evidence>
<keyword evidence="11" id="KW-1185">Reference proteome</keyword>
<dbReference type="Gene3D" id="1.10.575.10">
    <property type="entry name" value="P1 Nuclease"/>
    <property type="match status" value="1"/>
</dbReference>
<evidence type="ECO:0008006" key="12">
    <source>
        <dbReference type="Google" id="ProtNLM"/>
    </source>
</evidence>
<evidence type="ECO:0000256" key="7">
    <source>
        <dbReference type="ARBA" id="ARBA00023180"/>
    </source>
</evidence>
<dbReference type="CDD" id="cd11010">
    <property type="entry name" value="S1-P1_nuclease"/>
    <property type="match status" value="1"/>
</dbReference>
<keyword evidence="2" id="KW-0540">Nuclease</keyword>
<protein>
    <recommendedName>
        <fullName evidence="12">S1/P1 nuclease</fullName>
    </recommendedName>
</protein>
<keyword evidence="4" id="KW-0255">Endonuclease</keyword>
<dbReference type="GO" id="GO:0046872">
    <property type="term" value="F:metal ion binding"/>
    <property type="evidence" value="ECO:0007669"/>
    <property type="project" value="UniProtKB-KW"/>
</dbReference>
<dbReference type="PANTHER" id="PTHR33146:SF26">
    <property type="entry name" value="ENDONUCLEASE 4"/>
    <property type="match status" value="1"/>
</dbReference>
<dbReference type="GO" id="GO:0016788">
    <property type="term" value="F:hydrolase activity, acting on ester bonds"/>
    <property type="evidence" value="ECO:0007669"/>
    <property type="project" value="InterPro"/>
</dbReference>
<dbReference type="Pfam" id="PF02265">
    <property type="entry name" value="S1-P1_nuclease"/>
    <property type="match status" value="2"/>
</dbReference>
<evidence type="ECO:0000256" key="6">
    <source>
        <dbReference type="ARBA" id="ARBA00023157"/>
    </source>
</evidence>
<dbReference type="AlphaFoldDB" id="A0A0L0S036"/>
<feature type="chain" id="PRO_5005547709" description="S1/P1 nuclease" evidence="9">
    <location>
        <begin position="30"/>
        <end position="302"/>
    </location>
</feature>
<evidence type="ECO:0000256" key="1">
    <source>
        <dbReference type="ARBA" id="ARBA00009547"/>
    </source>
</evidence>
<evidence type="ECO:0000256" key="3">
    <source>
        <dbReference type="ARBA" id="ARBA00022723"/>
    </source>
</evidence>
<dbReference type="GO" id="GO:0004519">
    <property type="term" value="F:endonuclease activity"/>
    <property type="evidence" value="ECO:0007669"/>
    <property type="project" value="UniProtKB-KW"/>
</dbReference>
<dbReference type="eggNOG" id="ENOG502QRXU">
    <property type="taxonomic scope" value="Eukaryota"/>
</dbReference>
<dbReference type="GO" id="GO:0006308">
    <property type="term" value="P:DNA catabolic process"/>
    <property type="evidence" value="ECO:0007669"/>
    <property type="project" value="InterPro"/>
</dbReference>
<evidence type="ECO:0000313" key="10">
    <source>
        <dbReference type="EMBL" id="KNE55689.1"/>
    </source>
</evidence>
<feature type="signal peptide" evidence="9">
    <location>
        <begin position="1"/>
        <end position="29"/>
    </location>
</feature>
<accession>A0A0L0S036</accession>
<feature type="compositionally biased region" description="Basic residues" evidence="8">
    <location>
        <begin position="176"/>
        <end position="200"/>
    </location>
</feature>
<comment type="similarity">
    <text evidence="1">Belongs to the nuclease type I family.</text>
</comment>
<keyword evidence="3" id="KW-0479">Metal-binding</keyword>
<dbReference type="SUPFAM" id="SSF48537">
    <property type="entry name" value="Phospholipase C/P1 nuclease"/>
    <property type="match status" value="1"/>
</dbReference>